<feature type="region of interest" description="Disordered" evidence="6">
    <location>
        <begin position="113"/>
        <end position="133"/>
    </location>
</feature>
<feature type="compositionally biased region" description="Low complexity" evidence="6">
    <location>
        <begin position="113"/>
        <end position="122"/>
    </location>
</feature>
<reference evidence="8 9" key="1">
    <citation type="journal article" date="2019" name="Sci. Rep.">
        <title>Comparative genomics of chytrid fungi reveal insights into the obligate biotrophic and pathogenic lifestyle of Synchytrium endobioticum.</title>
        <authorList>
            <person name="van de Vossenberg B.T.L.H."/>
            <person name="Warris S."/>
            <person name="Nguyen H.D.T."/>
            <person name="van Gent-Pelzer M.P.E."/>
            <person name="Joly D.L."/>
            <person name="van de Geest H.C."/>
            <person name="Bonants P.J.M."/>
            <person name="Smith D.S."/>
            <person name="Levesque C.A."/>
            <person name="van der Lee T.A.J."/>
        </authorList>
    </citation>
    <scope>NUCLEOTIDE SEQUENCE [LARGE SCALE GENOMIC DNA]</scope>
    <source>
        <strain evidence="8 9">CBS 675.73</strain>
    </source>
</reference>
<evidence type="ECO:0000256" key="3">
    <source>
        <dbReference type="ARBA" id="ARBA00023015"/>
    </source>
</evidence>
<name>A0A507F2H0_9FUNG</name>
<evidence type="ECO:0000313" key="9">
    <source>
        <dbReference type="Proteomes" id="UP000320333"/>
    </source>
</evidence>
<dbReference type="GO" id="GO:0005634">
    <property type="term" value="C:nucleus"/>
    <property type="evidence" value="ECO:0007669"/>
    <property type="project" value="UniProtKB-SubCell"/>
</dbReference>
<dbReference type="AlphaFoldDB" id="A0A507F2H0"/>
<dbReference type="STRING" id="246404.A0A507F2H0"/>
<keyword evidence="9" id="KW-1185">Reference proteome</keyword>
<proteinExistence type="predicted"/>
<dbReference type="CDD" id="cd00067">
    <property type="entry name" value="GAL4"/>
    <property type="match status" value="1"/>
</dbReference>
<evidence type="ECO:0000256" key="4">
    <source>
        <dbReference type="ARBA" id="ARBA00023163"/>
    </source>
</evidence>
<sequence length="704" mass="78801">MAATTPTHFHPLLGRAVPPKPTSCVRCRKKHRSCDQARPVCARCAELGAECIYGTDTADPSLSPFHDSKPTSLNGFNLNSNYPRYSNHSNSSPPAHTSAHALAHYPSSASSVSASVSASSDSPSPPPSQRPPVLDGILLAAEDPFSMQNLETRIEDPDLLPTYEDFSLVYSLFAASVYFRSNDFVVHNLLDKDHFLASFFAQPAPLRYVLCALAAYTAEPPLPIHLAISYFNKARKAVYRSGDKPSVRILEAVVLITTFALGIGQPSVGKPFMALALRMLFQLNLHLDPDTFPNALSDSEKDELRMLFWRVLYHLKYALCITDYASNIDLEYFTVKPPPATELTVLMQSNFGMWDVLLFIKKKLRVTPCTVADLLVSASELELSTKVIQTHAQIPAMLILVPNLDYLDSTASQCTQYDALIQQTMLSSPSNPMGILQLSMNYHASLCLLLRPKLYLTAFMSPMCLDVEHSQFIQTALEESLIAAQRICILLKLTNYAWDIKHLDHFKLYWMRRVALVPSLFEAAVILYFVTCRTRPEWRGQSSSSSSSSPSHAPQNVLPLFHPICIPDNIVLEYLSCILLAFHTLYSQLAENAKSNRPNMMTPLIECVEAMVLELSRKQDNASINAQSANLECDLILLEMKVMSLNDDTVGDEDEVLDSTPVSTDEPWVYMGLLGIDINKRVRWNGPYEDHWRRFWKQLDADNI</sequence>
<dbReference type="CDD" id="cd12148">
    <property type="entry name" value="fungal_TF_MHR"/>
    <property type="match status" value="1"/>
</dbReference>
<dbReference type="InterPro" id="IPR050815">
    <property type="entry name" value="TF_fung"/>
</dbReference>
<dbReference type="GO" id="GO:0003677">
    <property type="term" value="F:DNA binding"/>
    <property type="evidence" value="ECO:0007669"/>
    <property type="project" value="InterPro"/>
</dbReference>
<evidence type="ECO:0000313" key="8">
    <source>
        <dbReference type="EMBL" id="TPX69686.1"/>
    </source>
</evidence>
<comment type="caution">
    <text evidence="8">The sequence shown here is derived from an EMBL/GenBank/DDBJ whole genome shotgun (WGS) entry which is preliminary data.</text>
</comment>
<dbReference type="InterPro" id="IPR001138">
    <property type="entry name" value="Zn2Cys6_DnaBD"/>
</dbReference>
<protein>
    <recommendedName>
        <fullName evidence="7">Zn(2)-C6 fungal-type domain-containing protein</fullName>
    </recommendedName>
</protein>
<keyword evidence="2" id="KW-0479">Metal-binding</keyword>
<dbReference type="Pfam" id="PF00172">
    <property type="entry name" value="Zn_clus"/>
    <property type="match status" value="1"/>
</dbReference>
<dbReference type="SUPFAM" id="SSF57701">
    <property type="entry name" value="Zn2/Cys6 DNA-binding domain"/>
    <property type="match status" value="1"/>
</dbReference>
<keyword evidence="3" id="KW-0805">Transcription regulation</keyword>
<evidence type="ECO:0000256" key="6">
    <source>
        <dbReference type="SAM" id="MobiDB-lite"/>
    </source>
</evidence>
<dbReference type="Proteomes" id="UP000320333">
    <property type="component" value="Unassembled WGS sequence"/>
</dbReference>
<dbReference type="Gene3D" id="4.10.240.10">
    <property type="entry name" value="Zn(2)-C6 fungal-type DNA-binding domain"/>
    <property type="match status" value="1"/>
</dbReference>
<dbReference type="SMART" id="SM00066">
    <property type="entry name" value="GAL4"/>
    <property type="match status" value="1"/>
</dbReference>
<feature type="domain" description="Zn(2)-C6 fungal-type" evidence="7">
    <location>
        <begin position="23"/>
        <end position="53"/>
    </location>
</feature>
<dbReference type="PROSITE" id="PS50048">
    <property type="entry name" value="ZN2_CY6_FUNGAL_2"/>
    <property type="match status" value="1"/>
</dbReference>
<dbReference type="PROSITE" id="PS00463">
    <property type="entry name" value="ZN2_CY6_FUNGAL_1"/>
    <property type="match status" value="1"/>
</dbReference>
<dbReference type="GO" id="GO:0008270">
    <property type="term" value="F:zinc ion binding"/>
    <property type="evidence" value="ECO:0007669"/>
    <property type="project" value="InterPro"/>
</dbReference>
<gene>
    <name evidence="8" type="ORF">CcCBS67573_g06811</name>
</gene>
<accession>A0A507F2H0</accession>
<evidence type="ECO:0000256" key="1">
    <source>
        <dbReference type="ARBA" id="ARBA00004123"/>
    </source>
</evidence>
<evidence type="ECO:0000256" key="2">
    <source>
        <dbReference type="ARBA" id="ARBA00022723"/>
    </source>
</evidence>
<dbReference type="InterPro" id="IPR036864">
    <property type="entry name" value="Zn2-C6_fun-type_DNA-bd_sf"/>
</dbReference>
<dbReference type="GO" id="GO:0006351">
    <property type="term" value="P:DNA-templated transcription"/>
    <property type="evidence" value="ECO:0007669"/>
    <property type="project" value="InterPro"/>
</dbReference>
<keyword evidence="4" id="KW-0804">Transcription</keyword>
<dbReference type="InterPro" id="IPR007219">
    <property type="entry name" value="XnlR_reg_dom"/>
</dbReference>
<keyword evidence="5" id="KW-0539">Nucleus</keyword>
<evidence type="ECO:0000259" key="7">
    <source>
        <dbReference type="PROSITE" id="PS50048"/>
    </source>
</evidence>
<dbReference type="OrthoDB" id="2123952at2759"/>
<organism evidence="8 9">
    <name type="scientific">Chytriomyces confervae</name>
    <dbReference type="NCBI Taxonomy" id="246404"/>
    <lineage>
        <taxon>Eukaryota</taxon>
        <taxon>Fungi</taxon>
        <taxon>Fungi incertae sedis</taxon>
        <taxon>Chytridiomycota</taxon>
        <taxon>Chytridiomycota incertae sedis</taxon>
        <taxon>Chytridiomycetes</taxon>
        <taxon>Chytridiales</taxon>
        <taxon>Chytriomycetaceae</taxon>
        <taxon>Chytriomyces</taxon>
    </lineage>
</organism>
<dbReference type="PANTHER" id="PTHR47338:SF5">
    <property type="entry name" value="ZN(II)2CYS6 TRANSCRIPTION FACTOR (EUROFUNG)"/>
    <property type="match status" value="1"/>
</dbReference>
<dbReference type="EMBL" id="QEAP01000311">
    <property type="protein sequence ID" value="TPX69686.1"/>
    <property type="molecule type" value="Genomic_DNA"/>
</dbReference>
<evidence type="ECO:0000256" key="5">
    <source>
        <dbReference type="ARBA" id="ARBA00023242"/>
    </source>
</evidence>
<dbReference type="Pfam" id="PF04082">
    <property type="entry name" value="Fungal_trans"/>
    <property type="match status" value="1"/>
</dbReference>
<comment type="subcellular location">
    <subcellularLocation>
        <location evidence="1">Nucleus</location>
    </subcellularLocation>
</comment>
<dbReference type="PANTHER" id="PTHR47338">
    <property type="entry name" value="ZN(II)2CYS6 TRANSCRIPTION FACTOR (EUROFUNG)-RELATED"/>
    <property type="match status" value="1"/>
</dbReference>
<dbReference type="GO" id="GO:0000981">
    <property type="term" value="F:DNA-binding transcription factor activity, RNA polymerase II-specific"/>
    <property type="evidence" value="ECO:0007669"/>
    <property type="project" value="InterPro"/>
</dbReference>